<proteinExistence type="predicted"/>
<feature type="transmembrane region" description="Helical" evidence="2">
    <location>
        <begin position="206"/>
        <end position="231"/>
    </location>
</feature>
<protein>
    <recommendedName>
        <fullName evidence="5">Integral membrane protein</fullName>
    </recommendedName>
</protein>
<evidence type="ECO:0000313" key="4">
    <source>
        <dbReference type="Proteomes" id="UP000645217"/>
    </source>
</evidence>
<evidence type="ECO:0000256" key="1">
    <source>
        <dbReference type="SAM" id="MobiDB-lite"/>
    </source>
</evidence>
<organism evidence="3 4">
    <name type="scientific">Sphaerisporangium melleum</name>
    <dbReference type="NCBI Taxonomy" id="321316"/>
    <lineage>
        <taxon>Bacteria</taxon>
        <taxon>Bacillati</taxon>
        <taxon>Actinomycetota</taxon>
        <taxon>Actinomycetes</taxon>
        <taxon>Streptosporangiales</taxon>
        <taxon>Streptosporangiaceae</taxon>
        <taxon>Sphaerisporangium</taxon>
    </lineage>
</organism>
<dbReference type="Proteomes" id="UP000645217">
    <property type="component" value="Unassembled WGS sequence"/>
</dbReference>
<reference evidence="3" key="1">
    <citation type="journal article" date="2014" name="Int. J. Syst. Evol. Microbiol.">
        <title>Complete genome sequence of Corynebacterium casei LMG S-19264T (=DSM 44701T), isolated from a smear-ripened cheese.</title>
        <authorList>
            <consortium name="US DOE Joint Genome Institute (JGI-PGF)"/>
            <person name="Walter F."/>
            <person name="Albersmeier A."/>
            <person name="Kalinowski J."/>
            <person name="Ruckert C."/>
        </authorList>
    </citation>
    <scope>NUCLEOTIDE SEQUENCE</scope>
    <source>
        <strain evidence="3">JCM 13064</strain>
    </source>
</reference>
<reference evidence="3" key="2">
    <citation type="submission" date="2020-09" db="EMBL/GenBank/DDBJ databases">
        <authorList>
            <person name="Sun Q."/>
            <person name="Ohkuma M."/>
        </authorList>
    </citation>
    <scope>NUCLEOTIDE SEQUENCE</scope>
    <source>
        <strain evidence="3">JCM 13064</strain>
    </source>
</reference>
<keyword evidence="4" id="KW-1185">Reference proteome</keyword>
<dbReference type="AlphaFoldDB" id="A0A917QX60"/>
<accession>A0A917QX60</accession>
<comment type="caution">
    <text evidence="3">The sequence shown here is derived from an EMBL/GenBank/DDBJ whole genome shotgun (WGS) entry which is preliminary data.</text>
</comment>
<keyword evidence="2" id="KW-0812">Transmembrane</keyword>
<feature type="transmembrane region" description="Helical" evidence="2">
    <location>
        <begin position="47"/>
        <end position="68"/>
    </location>
</feature>
<keyword evidence="2" id="KW-0472">Membrane</keyword>
<keyword evidence="2" id="KW-1133">Transmembrane helix</keyword>
<feature type="transmembrane region" description="Helical" evidence="2">
    <location>
        <begin position="164"/>
        <end position="185"/>
    </location>
</feature>
<name>A0A917QX60_9ACTN</name>
<feature type="transmembrane region" description="Helical" evidence="2">
    <location>
        <begin position="12"/>
        <end position="35"/>
    </location>
</feature>
<sequence length="599" mass="62328">MWSGGGTERRALVGWAALIAVAGGAGAVLHGLGVLRIDHLPPLHAHFRVLTFTLLPAVLFAVVAVRVLPGLVRRGGFGRASLIAYGFALAWTFLLAVSADGPAAPFTHPQEYLAVLPAVGDDPLGWLAGFTRHLPEYPTHVRGHPPLPVLVVWALAAVGLPGPLWAAIVVIAAGCSATVAIGLTVRHLAGEEAARRALPYLALTPASVWIATTMDAFFAGVGAWGVALLVLGIRSPAKDRYAADAGDAAGMRYAAATRDAGRPGYTDRAEYAARSRYVGRLGYTAGAWYVSRVGWYAARAGDAGRSGYAAATGYMGRLGYAAGAGVLLGALPYLSYGLVPYLAIPVAVAVLVRPSWPVVAAVVAGAAAVTAAFAAAGFSWPAGVAATHAEWAADPGAARPYWYFLVANLAVLALITGPATAMGLARLLPRLPRRQALPTATVLDMARLPRRQPFSPTATLDVSSVPHRRSVPGAVVLDMARFPRRQGAAALDVPPAPRRQPLTGTATPDAPRLPRRQALTPAAMLDAARRHGTGTVVAAALVAVLALDISGVTRGEVERIWLPFAVWIGLAAAYAPARRMLAVQALTGLLLQCLVASPW</sequence>
<feature type="transmembrane region" description="Helical" evidence="2">
    <location>
        <begin position="359"/>
        <end position="381"/>
    </location>
</feature>
<feature type="transmembrane region" description="Helical" evidence="2">
    <location>
        <begin position="401"/>
        <end position="425"/>
    </location>
</feature>
<feature type="region of interest" description="Disordered" evidence="1">
    <location>
        <begin position="488"/>
        <end position="513"/>
    </location>
</feature>
<gene>
    <name evidence="3" type="ORF">GCM10007964_17250</name>
</gene>
<evidence type="ECO:0000313" key="3">
    <source>
        <dbReference type="EMBL" id="GGK74965.1"/>
    </source>
</evidence>
<evidence type="ECO:0000256" key="2">
    <source>
        <dbReference type="SAM" id="Phobius"/>
    </source>
</evidence>
<dbReference type="EMBL" id="BMNT01000007">
    <property type="protein sequence ID" value="GGK74965.1"/>
    <property type="molecule type" value="Genomic_DNA"/>
</dbReference>
<feature type="transmembrane region" description="Helical" evidence="2">
    <location>
        <begin position="80"/>
        <end position="99"/>
    </location>
</feature>
<evidence type="ECO:0008006" key="5">
    <source>
        <dbReference type="Google" id="ProtNLM"/>
    </source>
</evidence>